<evidence type="ECO:0000313" key="3">
    <source>
        <dbReference type="Proteomes" id="UP000076727"/>
    </source>
</evidence>
<dbReference type="AlphaFoldDB" id="A0A165S619"/>
<keyword evidence="3" id="KW-1185">Reference proteome</keyword>
<feature type="region of interest" description="Disordered" evidence="1">
    <location>
        <begin position="1"/>
        <end position="25"/>
    </location>
</feature>
<evidence type="ECO:0000313" key="2">
    <source>
        <dbReference type="EMBL" id="KZT71575.1"/>
    </source>
</evidence>
<evidence type="ECO:0000256" key="1">
    <source>
        <dbReference type="SAM" id="MobiDB-lite"/>
    </source>
</evidence>
<gene>
    <name evidence="2" type="ORF">DAEQUDRAFT_113051</name>
</gene>
<feature type="region of interest" description="Disordered" evidence="1">
    <location>
        <begin position="137"/>
        <end position="206"/>
    </location>
</feature>
<proteinExistence type="predicted"/>
<protein>
    <submittedName>
        <fullName evidence="2">Uncharacterized protein</fullName>
    </submittedName>
</protein>
<feature type="compositionally biased region" description="Low complexity" evidence="1">
    <location>
        <begin position="157"/>
        <end position="170"/>
    </location>
</feature>
<accession>A0A165S619</accession>
<dbReference type="Proteomes" id="UP000076727">
    <property type="component" value="Unassembled WGS sequence"/>
</dbReference>
<dbReference type="OrthoDB" id="10623349at2759"/>
<sequence>MSCEPPLGWGPPWSTGRPPPWVTGPMPPESAVAHWQPRPQGYFYNAYSGAEHEPMAIDEAELYPSGPEAEIDDPSNYEAAMEVDYPTTPNAFTGVDMSAGPSVAPAPTMSIPYGYTEAPRTPLRRSLGRAITDYFSPSRSPLRTRSQSVVSTVTIGTPRRNPTNPYTPQRTPRKPTACHPNLEPHLSDASSDPPTTPRRRKNKTGEPFHPLFAELLAHEIEVLTYRLANLQLVGTDPSIATDVCTVFDSAGVSSDAAGSELTVVSNYGHLVSELGVEGAEEFLKSVFKGSR</sequence>
<feature type="compositionally biased region" description="Polar residues" evidence="1">
    <location>
        <begin position="137"/>
        <end position="155"/>
    </location>
</feature>
<dbReference type="EMBL" id="KV429045">
    <property type="protein sequence ID" value="KZT71575.1"/>
    <property type="molecule type" value="Genomic_DNA"/>
</dbReference>
<name>A0A165S619_9APHY</name>
<organism evidence="2 3">
    <name type="scientific">Daedalea quercina L-15889</name>
    <dbReference type="NCBI Taxonomy" id="1314783"/>
    <lineage>
        <taxon>Eukaryota</taxon>
        <taxon>Fungi</taxon>
        <taxon>Dikarya</taxon>
        <taxon>Basidiomycota</taxon>
        <taxon>Agaricomycotina</taxon>
        <taxon>Agaricomycetes</taxon>
        <taxon>Polyporales</taxon>
        <taxon>Fomitopsis</taxon>
    </lineage>
</organism>
<reference evidence="2 3" key="1">
    <citation type="journal article" date="2016" name="Mol. Biol. Evol.">
        <title>Comparative Genomics of Early-Diverging Mushroom-Forming Fungi Provides Insights into the Origins of Lignocellulose Decay Capabilities.</title>
        <authorList>
            <person name="Nagy L.G."/>
            <person name="Riley R."/>
            <person name="Tritt A."/>
            <person name="Adam C."/>
            <person name="Daum C."/>
            <person name="Floudas D."/>
            <person name="Sun H."/>
            <person name="Yadav J.S."/>
            <person name="Pangilinan J."/>
            <person name="Larsson K.H."/>
            <person name="Matsuura K."/>
            <person name="Barry K."/>
            <person name="Labutti K."/>
            <person name="Kuo R."/>
            <person name="Ohm R.A."/>
            <person name="Bhattacharya S.S."/>
            <person name="Shirouzu T."/>
            <person name="Yoshinaga Y."/>
            <person name="Martin F.M."/>
            <person name="Grigoriev I.V."/>
            <person name="Hibbett D.S."/>
        </authorList>
    </citation>
    <scope>NUCLEOTIDE SEQUENCE [LARGE SCALE GENOMIC DNA]</scope>
    <source>
        <strain evidence="2 3">L-15889</strain>
    </source>
</reference>